<dbReference type="Proteomes" id="UP001249851">
    <property type="component" value="Unassembled WGS sequence"/>
</dbReference>
<sequence length="399" mass="45835">MPPKKKSSKKKSSGKKKKGKKSEASKEPRLTEEEAIVAFQIEVKQRNFEDLMYDLQSLQEKNGRLKDRNKRLREEQLLHIKTLLKQVKEKDKEVEKAVEVGHDQVEEALLAKFDTMKSEEAEIQDLNTQIEKKKEELAAVKKNIQKLKDYRDVGAEEHAKQIVLLKQDLKEMQDSHDDIAAHLERSLKIAKDEIESYTESTMSKQKDIANEKATNELDKDSFGEILDNRWLKKEVAVHREGHAHLSKVVEDLEQKNLEIMSEMFDCKVEDLKFTRKFYLSCIDDEESSEDEECGVDDEEVIASHGVLAEQQEKPDDLLDNYLLLGEGDFEDSPRLGPMELQLLSVMGTKKPIILRPHPNALGLEENALVSVEDAARPEFYTSPRNWPVTNNMLQTLAIP</sequence>
<organism evidence="3 4">
    <name type="scientific">Acropora cervicornis</name>
    <name type="common">Staghorn coral</name>
    <dbReference type="NCBI Taxonomy" id="6130"/>
    <lineage>
        <taxon>Eukaryota</taxon>
        <taxon>Metazoa</taxon>
        <taxon>Cnidaria</taxon>
        <taxon>Anthozoa</taxon>
        <taxon>Hexacorallia</taxon>
        <taxon>Scleractinia</taxon>
        <taxon>Astrocoeniina</taxon>
        <taxon>Acroporidae</taxon>
        <taxon>Acropora</taxon>
    </lineage>
</organism>
<protein>
    <submittedName>
        <fullName evidence="3">Coiled-coil domain-containing protein 83</fullName>
    </submittedName>
</protein>
<evidence type="ECO:0000313" key="4">
    <source>
        <dbReference type="Proteomes" id="UP001249851"/>
    </source>
</evidence>
<reference evidence="3" key="2">
    <citation type="journal article" date="2023" name="Science">
        <title>Genomic signatures of disease resistance in endangered staghorn corals.</title>
        <authorList>
            <person name="Vollmer S.V."/>
            <person name="Selwyn J.D."/>
            <person name="Despard B.A."/>
            <person name="Roesel C.L."/>
        </authorList>
    </citation>
    <scope>NUCLEOTIDE SEQUENCE</scope>
    <source>
        <strain evidence="3">K2</strain>
    </source>
</reference>
<dbReference type="PANTHER" id="PTHR21468">
    <property type="entry name" value="HSD9"/>
    <property type="match status" value="1"/>
</dbReference>
<evidence type="ECO:0000256" key="1">
    <source>
        <dbReference type="SAM" id="Coils"/>
    </source>
</evidence>
<dbReference type="AlphaFoldDB" id="A0AAD9VDX3"/>
<reference evidence="3" key="1">
    <citation type="journal article" date="2023" name="G3 (Bethesda)">
        <title>Whole genome assembly and annotation of the endangered Caribbean coral Acropora cervicornis.</title>
        <authorList>
            <person name="Selwyn J.D."/>
            <person name="Vollmer S.V."/>
        </authorList>
    </citation>
    <scope>NUCLEOTIDE SEQUENCE</scope>
    <source>
        <strain evidence="3">K2</strain>
    </source>
</reference>
<comment type="caution">
    <text evidence="3">The sequence shown here is derived from an EMBL/GenBank/DDBJ whole genome shotgun (WGS) entry which is preliminary data.</text>
</comment>
<evidence type="ECO:0000256" key="2">
    <source>
        <dbReference type="SAM" id="MobiDB-lite"/>
    </source>
</evidence>
<feature type="compositionally biased region" description="Basic and acidic residues" evidence="2">
    <location>
        <begin position="21"/>
        <end position="30"/>
    </location>
</feature>
<proteinExistence type="predicted"/>
<dbReference type="InterPro" id="IPR026702">
    <property type="entry name" value="CCDC83"/>
</dbReference>
<name>A0AAD9VDX3_ACRCE</name>
<keyword evidence="1" id="KW-0175">Coiled coil</keyword>
<gene>
    <name evidence="3" type="ORF">P5673_004513</name>
</gene>
<dbReference type="EMBL" id="JARQWQ010000007">
    <property type="protein sequence ID" value="KAK2570814.1"/>
    <property type="molecule type" value="Genomic_DNA"/>
</dbReference>
<accession>A0AAD9VDX3</accession>
<feature type="compositionally biased region" description="Basic residues" evidence="2">
    <location>
        <begin position="1"/>
        <end position="20"/>
    </location>
</feature>
<dbReference type="PANTHER" id="PTHR21468:SF1">
    <property type="entry name" value="COILED-COIL DOMAIN-CONTAINING PROTEIN 83"/>
    <property type="match status" value="1"/>
</dbReference>
<feature type="region of interest" description="Disordered" evidence="2">
    <location>
        <begin position="1"/>
        <end position="30"/>
    </location>
</feature>
<evidence type="ECO:0000313" key="3">
    <source>
        <dbReference type="EMBL" id="KAK2570814.1"/>
    </source>
</evidence>
<keyword evidence="4" id="KW-1185">Reference proteome</keyword>
<feature type="coiled-coil region" evidence="1">
    <location>
        <begin position="41"/>
        <end position="200"/>
    </location>
</feature>